<evidence type="ECO:0000256" key="5">
    <source>
        <dbReference type="RuleBase" id="RU361157"/>
    </source>
</evidence>
<feature type="transmembrane region" description="Helical" evidence="5">
    <location>
        <begin position="26"/>
        <end position="45"/>
    </location>
</feature>
<dbReference type="PRINTS" id="PR00164">
    <property type="entry name" value="ABC2TRNSPORT"/>
</dbReference>
<gene>
    <name evidence="7" type="ORF">E3J84_04245</name>
</gene>
<feature type="transmembrane region" description="Helical" evidence="5">
    <location>
        <begin position="171"/>
        <end position="194"/>
    </location>
</feature>
<feature type="domain" description="ABC transmembrane type-2" evidence="6">
    <location>
        <begin position="16"/>
        <end position="241"/>
    </location>
</feature>
<dbReference type="InterPro" id="IPR051784">
    <property type="entry name" value="Nod_factor_ABC_transporter"/>
</dbReference>
<evidence type="ECO:0000313" key="7">
    <source>
        <dbReference type="EMBL" id="TET10219.1"/>
    </source>
</evidence>
<dbReference type="Pfam" id="PF01061">
    <property type="entry name" value="ABC2_membrane"/>
    <property type="match status" value="1"/>
</dbReference>
<keyword evidence="3 5" id="KW-1133">Transmembrane helix</keyword>
<reference evidence="7 8" key="1">
    <citation type="submission" date="2019-03" db="EMBL/GenBank/DDBJ databases">
        <title>Metabolic potential of uncultured bacteria and archaea associated with petroleum seepage in deep-sea sediments.</title>
        <authorList>
            <person name="Dong X."/>
            <person name="Hubert C."/>
        </authorList>
    </citation>
    <scope>NUCLEOTIDE SEQUENCE [LARGE SCALE GENOMIC DNA]</scope>
    <source>
        <strain evidence="7">E44_bin7</strain>
    </source>
</reference>
<feature type="transmembrane region" description="Helical" evidence="5">
    <location>
        <begin position="51"/>
        <end position="74"/>
    </location>
</feature>
<evidence type="ECO:0000313" key="8">
    <source>
        <dbReference type="Proteomes" id="UP000316360"/>
    </source>
</evidence>
<dbReference type="InterPro" id="IPR000412">
    <property type="entry name" value="ABC_2_transport"/>
</dbReference>
<comment type="similarity">
    <text evidence="5">Belongs to the ABC-2 integral membrane protein family.</text>
</comment>
<keyword evidence="5" id="KW-1003">Cell membrane</keyword>
<name>A0A523RX75_UNCAE</name>
<dbReference type="Proteomes" id="UP000316360">
    <property type="component" value="Unassembled WGS sequence"/>
</dbReference>
<accession>A0A523RX75</accession>
<dbReference type="GO" id="GO:0140359">
    <property type="term" value="F:ABC-type transporter activity"/>
    <property type="evidence" value="ECO:0007669"/>
    <property type="project" value="InterPro"/>
</dbReference>
<dbReference type="GO" id="GO:0043190">
    <property type="term" value="C:ATP-binding cassette (ABC) transporter complex"/>
    <property type="evidence" value="ECO:0007669"/>
    <property type="project" value="InterPro"/>
</dbReference>
<evidence type="ECO:0000259" key="6">
    <source>
        <dbReference type="PROSITE" id="PS51012"/>
    </source>
</evidence>
<keyword evidence="2 5" id="KW-0812">Transmembrane</keyword>
<keyword evidence="4 5" id="KW-0472">Membrane</keyword>
<organism evidence="7 8">
    <name type="scientific">Aerophobetes bacterium</name>
    <dbReference type="NCBI Taxonomy" id="2030807"/>
    <lineage>
        <taxon>Bacteria</taxon>
        <taxon>Candidatus Aerophobota</taxon>
    </lineage>
</organism>
<feature type="transmembrane region" description="Helical" evidence="5">
    <location>
        <begin position="129"/>
        <end position="151"/>
    </location>
</feature>
<evidence type="ECO:0000256" key="1">
    <source>
        <dbReference type="ARBA" id="ARBA00004141"/>
    </source>
</evidence>
<dbReference type="EMBL" id="SOKJ01000238">
    <property type="protein sequence ID" value="TET10219.1"/>
    <property type="molecule type" value="Genomic_DNA"/>
</dbReference>
<dbReference type="PANTHER" id="PTHR43229">
    <property type="entry name" value="NODULATION PROTEIN J"/>
    <property type="match status" value="1"/>
</dbReference>
<dbReference type="AlphaFoldDB" id="A0A523RX75"/>
<proteinExistence type="inferred from homology"/>
<evidence type="ECO:0000256" key="4">
    <source>
        <dbReference type="ARBA" id="ARBA00023136"/>
    </source>
</evidence>
<dbReference type="PANTHER" id="PTHR43229:SF2">
    <property type="entry name" value="NODULATION PROTEIN J"/>
    <property type="match status" value="1"/>
</dbReference>
<dbReference type="InterPro" id="IPR047817">
    <property type="entry name" value="ABC2_TM_bact-type"/>
</dbReference>
<keyword evidence="5" id="KW-0813">Transport</keyword>
<evidence type="ECO:0000256" key="3">
    <source>
        <dbReference type="ARBA" id="ARBA00022989"/>
    </source>
</evidence>
<protein>
    <recommendedName>
        <fullName evidence="5">Transport permease protein</fullName>
    </recommendedName>
</protein>
<dbReference type="PIRSF" id="PIRSF006648">
    <property type="entry name" value="DrrB"/>
    <property type="match status" value="1"/>
</dbReference>
<sequence>MVKELIKIYYIMAKDVKTYYFKPPNLIMGLMFPAVMIFTFSMRGIRDIMQFLPGLIAMTTFFGASSMETVIIALGRRDKSLERLLMAPLAFRTMLSGKILGGMAFGLVTTLILLPLGVGIFSLPIQKPLLLAVSIVVSAFSFSSFGAFIGVYPRESWNAMSLGNLTRFPMVFLSGVFLPVHKMPFILTKIAYFLPLTYSVDLMRSATINQGNILSWHYSLIILVLFGIFFLWISTKLIKRWLI</sequence>
<comment type="subcellular location">
    <subcellularLocation>
        <location evidence="5">Cell membrane</location>
        <topology evidence="5">Multi-pass membrane protein</topology>
    </subcellularLocation>
    <subcellularLocation>
        <location evidence="1">Membrane</location>
        <topology evidence="1">Multi-pass membrane protein</topology>
    </subcellularLocation>
</comment>
<feature type="transmembrane region" description="Helical" evidence="5">
    <location>
        <begin position="95"/>
        <end position="123"/>
    </location>
</feature>
<dbReference type="InterPro" id="IPR013525">
    <property type="entry name" value="ABC2_TM"/>
</dbReference>
<evidence type="ECO:0000256" key="2">
    <source>
        <dbReference type="ARBA" id="ARBA00022692"/>
    </source>
</evidence>
<dbReference type="PROSITE" id="PS51012">
    <property type="entry name" value="ABC_TM2"/>
    <property type="match status" value="1"/>
</dbReference>
<comment type="caution">
    <text evidence="7">The sequence shown here is derived from an EMBL/GenBank/DDBJ whole genome shotgun (WGS) entry which is preliminary data.</text>
</comment>
<feature type="transmembrane region" description="Helical" evidence="5">
    <location>
        <begin position="214"/>
        <end position="233"/>
    </location>
</feature>